<dbReference type="PANTHER" id="PTHR35546:SF25">
    <property type="entry name" value="F-BOX DOMAIN-CONTAINING PROTEIN"/>
    <property type="match status" value="1"/>
</dbReference>
<feature type="domain" description="F-box protein At3g26010-like beta-propeller" evidence="1">
    <location>
        <begin position="14"/>
        <end position="299"/>
    </location>
</feature>
<proteinExistence type="predicted"/>
<protein>
    <recommendedName>
        <fullName evidence="1">F-box protein At3g26010-like beta-propeller domain-containing protein</fullName>
    </recommendedName>
</protein>
<sequence>MKLDLPRESRHGNTSFASCFTLDKKNNRFKEIRVVACSDGLVLLRLEPDDDEEDMTIRYFIGNPMLPQWIQLPPPPPPPLPREYHPLLQHGCYIDSGLVTRVHNGALLGYKVVRIHSQALHAYNFETWSFEIYSSDTGEWSVKQVLPGPELCGLSRSNTVSLNGKLHWRDISGHIIVHDFFSHDDQLRAIRLPARKQGERYPFSVNPPSKKMIYTTSQGYFVLINVGLMEDVNKSYNVTIWRLKCDTWSWEKAWDINLACLGLGRSCVPVAIHCFDIDIIYLWDLDTKCFLACNLRTNTKSYGARKDGTPPIDSTSQNPLETRRTVYKEDDFCIDPRSYVSPFCSVLARSPGPRYDVVLI</sequence>
<dbReference type="Proteomes" id="UP000836841">
    <property type="component" value="Chromosome 5"/>
</dbReference>
<dbReference type="EMBL" id="OU466861">
    <property type="protein sequence ID" value="CAH2066524.1"/>
    <property type="molecule type" value="Genomic_DNA"/>
</dbReference>
<evidence type="ECO:0000313" key="2">
    <source>
        <dbReference type="EMBL" id="CAH2066524.1"/>
    </source>
</evidence>
<dbReference type="SUPFAM" id="SSF50965">
    <property type="entry name" value="Galactose oxidase, central domain"/>
    <property type="match status" value="1"/>
</dbReference>
<accession>A0AAU9SHY9</accession>
<dbReference type="InterPro" id="IPR055290">
    <property type="entry name" value="At3g26010-like"/>
</dbReference>
<evidence type="ECO:0000313" key="3">
    <source>
        <dbReference type="Proteomes" id="UP000836841"/>
    </source>
</evidence>
<gene>
    <name evidence="2" type="ORF">TAV2_LOCUS16695</name>
</gene>
<name>A0AAU9SHY9_THLAR</name>
<dbReference type="InterPro" id="IPR056592">
    <property type="entry name" value="Beta-prop_At3g26010-like"/>
</dbReference>
<dbReference type="InterPro" id="IPR011043">
    <property type="entry name" value="Gal_Oxase/kelch_b-propeller"/>
</dbReference>
<keyword evidence="3" id="KW-1185">Reference proteome</keyword>
<dbReference type="AlphaFoldDB" id="A0AAU9SHY9"/>
<organism evidence="2 3">
    <name type="scientific">Thlaspi arvense</name>
    <name type="common">Field penny-cress</name>
    <dbReference type="NCBI Taxonomy" id="13288"/>
    <lineage>
        <taxon>Eukaryota</taxon>
        <taxon>Viridiplantae</taxon>
        <taxon>Streptophyta</taxon>
        <taxon>Embryophyta</taxon>
        <taxon>Tracheophyta</taxon>
        <taxon>Spermatophyta</taxon>
        <taxon>Magnoliopsida</taxon>
        <taxon>eudicotyledons</taxon>
        <taxon>Gunneridae</taxon>
        <taxon>Pentapetalae</taxon>
        <taxon>rosids</taxon>
        <taxon>malvids</taxon>
        <taxon>Brassicales</taxon>
        <taxon>Brassicaceae</taxon>
        <taxon>Thlaspideae</taxon>
        <taxon>Thlaspi</taxon>
    </lineage>
</organism>
<reference evidence="2 3" key="1">
    <citation type="submission" date="2022-03" db="EMBL/GenBank/DDBJ databases">
        <authorList>
            <person name="Nunn A."/>
            <person name="Chopra R."/>
            <person name="Nunn A."/>
            <person name="Contreras Garrido A."/>
        </authorList>
    </citation>
    <scope>NUCLEOTIDE SEQUENCE [LARGE SCALE GENOMIC DNA]</scope>
</reference>
<dbReference type="PANTHER" id="PTHR35546">
    <property type="entry name" value="F-BOX PROTEIN INTERACTION DOMAIN PROTEIN-RELATED"/>
    <property type="match status" value="1"/>
</dbReference>
<evidence type="ECO:0000259" key="1">
    <source>
        <dbReference type="Pfam" id="PF24750"/>
    </source>
</evidence>
<dbReference type="Pfam" id="PF24750">
    <property type="entry name" value="b-prop_At3g26010-like"/>
    <property type="match status" value="1"/>
</dbReference>